<feature type="region of interest" description="Disordered" evidence="1">
    <location>
        <begin position="141"/>
        <end position="183"/>
    </location>
</feature>
<name>A0AAD5SBX2_9FUNG</name>
<feature type="non-terminal residue" evidence="3">
    <location>
        <position position="279"/>
    </location>
</feature>
<feature type="compositionally biased region" description="Low complexity" evidence="1">
    <location>
        <begin position="51"/>
        <end position="67"/>
    </location>
</feature>
<feature type="region of interest" description="Disordered" evidence="1">
    <location>
        <begin position="259"/>
        <end position="279"/>
    </location>
</feature>
<feature type="region of interest" description="Disordered" evidence="1">
    <location>
        <begin position="1"/>
        <end position="78"/>
    </location>
</feature>
<keyword evidence="2" id="KW-1133">Transmembrane helix</keyword>
<keyword evidence="2" id="KW-0812">Transmembrane</keyword>
<dbReference type="AlphaFoldDB" id="A0AAD5SBX2"/>
<accession>A0AAD5SBX2</accession>
<reference evidence="3" key="1">
    <citation type="submission" date="2020-05" db="EMBL/GenBank/DDBJ databases">
        <title>Phylogenomic resolution of chytrid fungi.</title>
        <authorList>
            <person name="Stajich J.E."/>
            <person name="Amses K."/>
            <person name="Simmons R."/>
            <person name="Seto K."/>
            <person name="Myers J."/>
            <person name="Bonds A."/>
            <person name="Quandt C.A."/>
            <person name="Barry K."/>
            <person name="Liu P."/>
            <person name="Grigoriev I."/>
            <person name="Longcore J.E."/>
            <person name="James T.Y."/>
        </authorList>
    </citation>
    <scope>NUCLEOTIDE SEQUENCE</scope>
    <source>
        <strain evidence="3">JEL0318</strain>
    </source>
</reference>
<feature type="transmembrane region" description="Helical" evidence="2">
    <location>
        <begin position="219"/>
        <end position="246"/>
    </location>
</feature>
<organism evidence="3 4">
    <name type="scientific">Rhizophlyctis rosea</name>
    <dbReference type="NCBI Taxonomy" id="64517"/>
    <lineage>
        <taxon>Eukaryota</taxon>
        <taxon>Fungi</taxon>
        <taxon>Fungi incertae sedis</taxon>
        <taxon>Chytridiomycota</taxon>
        <taxon>Chytridiomycota incertae sedis</taxon>
        <taxon>Chytridiomycetes</taxon>
        <taxon>Rhizophlyctidales</taxon>
        <taxon>Rhizophlyctidaceae</taxon>
        <taxon>Rhizophlyctis</taxon>
    </lineage>
</organism>
<evidence type="ECO:0008006" key="5">
    <source>
        <dbReference type="Google" id="ProtNLM"/>
    </source>
</evidence>
<feature type="compositionally biased region" description="Pro residues" evidence="1">
    <location>
        <begin position="19"/>
        <end position="50"/>
    </location>
</feature>
<sequence length="279" mass="29951">MPYPKTSLLSRLNPFAKRLPPPSPPPPPSSHQPPHLPPNPPPASSPPPANASPNDPTHPPQQQQQQPSFPYTLLPPLLSQPLQKATTLTSDILKQSTPHIQSLTTKSLSTIKEYSPVVTDAVKTGVGTVVESGKGLLKSTSAFFPTGSNAPPPSSSPPPPEGTASTPHKFTPPPPHQQSSPYTSLLSRYTPFLSSRFFSSHHQSSSHSPFPNFRKPFRAIVIVLLTAVFLYGLGSAIPHAVTRYLLLRSRDEVDRRLRELEGRDSLSSSGRSGGAGSKG</sequence>
<comment type="caution">
    <text evidence="3">The sequence shown here is derived from an EMBL/GenBank/DDBJ whole genome shotgun (WGS) entry which is preliminary data.</text>
</comment>
<proteinExistence type="predicted"/>
<evidence type="ECO:0000313" key="3">
    <source>
        <dbReference type="EMBL" id="KAJ3050068.1"/>
    </source>
</evidence>
<dbReference type="Proteomes" id="UP001212841">
    <property type="component" value="Unassembled WGS sequence"/>
</dbReference>
<keyword evidence="4" id="KW-1185">Reference proteome</keyword>
<gene>
    <name evidence="3" type="ORF">HK097_008938</name>
</gene>
<evidence type="ECO:0000256" key="2">
    <source>
        <dbReference type="SAM" id="Phobius"/>
    </source>
</evidence>
<keyword evidence="2" id="KW-0472">Membrane</keyword>
<protein>
    <recommendedName>
        <fullName evidence="5">Transmembrane protein</fullName>
    </recommendedName>
</protein>
<dbReference type="EMBL" id="JADGJD010000557">
    <property type="protein sequence ID" value="KAJ3050068.1"/>
    <property type="molecule type" value="Genomic_DNA"/>
</dbReference>
<feature type="compositionally biased region" description="Pro residues" evidence="1">
    <location>
        <begin position="150"/>
        <end position="161"/>
    </location>
</feature>
<evidence type="ECO:0000313" key="4">
    <source>
        <dbReference type="Proteomes" id="UP001212841"/>
    </source>
</evidence>
<evidence type="ECO:0000256" key="1">
    <source>
        <dbReference type="SAM" id="MobiDB-lite"/>
    </source>
</evidence>